<evidence type="ECO:0000259" key="1">
    <source>
        <dbReference type="Pfam" id="PF13349"/>
    </source>
</evidence>
<dbReference type="Gene3D" id="2.160.20.120">
    <property type="match status" value="1"/>
</dbReference>
<reference evidence="2 3" key="1">
    <citation type="submission" date="2021-03" db="EMBL/GenBank/DDBJ databases">
        <title>Genomic Encyclopedia of Type Strains, Phase IV (KMG-IV): sequencing the most valuable type-strain genomes for metagenomic binning, comparative biology and taxonomic classification.</title>
        <authorList>
            <person name="Goeker M."/>
        </authorList>
    </citation>
    <scope>NUCLEOTIDE SEQUENCE [LARGE SCALE GENOMIC DNA]</scope>
    <source>
        <strain evidence="2 3">DSM 14349</strain>
    </source>
</reference>
<proteinExistence type="predicted"/>
<name>A0ABS4FWD0_9BACL</name>
<feature type="domain" description="DUF4097" evidence="1">
    <location>
        <begin position="30"/>
        <end position="166"/>
    </location>
</feature>
<gene>
    <name evidence="2" type="ORF">J2Z32_003561</name>
</gene>
<keyword evidence="3" id="KW-1185">Reference proteome</keyword>
<comment type="caution">
    <text evidence="2">The sequence shown here is derived from an EMBL/GenBank/DDBJ whole genome shotgun (WGS) entry which is preliminary data.</text>
</comment>
<dbReference type="Proteomes" id="UP001519272">
    <property type="component" value="Unassembled WGS sequence"/>
</dbReference>
<evidence type="ECO:0000313" key="3">
    <source>
        <dbReference type="Proteomes" id="UP001519272"/>
    </source>
</evidence>
<organism evidence="2 3">
    <name type="scientific">Paenibacillus turicensis</name>
    <dbReference type="NCBI Taxonomy" id="160487"/>
    <lineage>
        <taxon>Bacteria</taxon>
        <taxon>Bacillati</taxon>
        <taxon>Bacillota</taxon>
        <taxon>Bacilli</taxon>
        <taxon>Bacillales</taxon>
        <taxon>Paenibacillaceae</taxon>
        <taxon>Paenibacillus</taxon>
    </lineage>
</organism>
<dbReference type="Pfam" id="PF13349">
    <property type="entry name" value="DUF4097"/>
    <property type="match status" value="1"/>
</dbReference>
<evidence type="ECO:0000313" key="2">
    <source>
        <dbReference type="EMBL" id="MBP1906896.1"/>
    </source>
</evidence>
<accession>A0ABS4FWD0</accession>
<sequence length="230" mass="25454">MMLSNQGQAVIRHIKIPLDSALSLNLDWLTGQVRIMPNSNNEIEIIQYADTGFKIEKAFQYELHASVITITDGRKSSKLGVNLKKTCLEIFVPAMLLSNINIKGVGTQIKLSEINTKVLQCNVVSGKLQLSGAYEKLQLQATASNVDAQLCEVRELTVKSTSSKLRVCIPEALRFTISTGKLTSRKAIRSSLPLQYEKSQLEPKEGEARFHVSIAGGHMEIVPLDSNLFR</sequence>
<protein>
    <recommendedName>
        <fullName evidence="1">DUF4097 domain-containing protein</fullName>
    </recommendedName>
</protein>
<dbReference type="InterPro" id="IPR025164">
    <property type="entry name" value="Toastrack_DUF4097"/>
</dbReference>
<dbReference type="RefSeq" id="WP_210090484.1">
    <property type="nucleotide sequence ID" value="NZ_JAGGKG010000019.1"/>
</dbReference>
<dbReference type="EMBL" id="JAGGKG010000019">
    <property type="protein sequence ID" value="MBP1906896.1"/>
    <property type="molecule type" value="Genomic_DNA"/>
</dbReference>